<dbReference type="Pfam" id="PF00335">
    <property type="entry name" value="Tetraspanin"/>
    <property type="match status" value="1"/>
</dbReference>
<reference evidence="8" key="1">
    <citation type="submission" date="2021-12" db="EMBL/GenBank/DDBJ databases">
        <authorList>
            <person name="King R."/>
        </authorList>
    </citation>
    <scope>NUCLEOTIDE SEQUENCE</scope>
</reference>
<feature type="disulfide bond" evidence="6">
    <location>
        <begin position="164"/>
        <end position="197"/>
    </location>
</feature>
<dbReference type="InterPro" id="IPR008952">
    <property type="entry name" value="Tetraspanin_EC2_sf"/>
</dbReference>
<dbReference type="Gene3D" id="1.10.1450.10">
    <property type="entry name" value="Tetraspanin"/>
    <property type="match status" value="1"/>
</dbReference>
<dbReference type="OrthoDB" id="10051670at2759"/>
<keyword evidence="6" id="KW-1015">Disulfide bond</keyword>
<evidence type="ECO:0000256" key="5">
    <source>
        <dbReference type="ARBA" id="ARBA00023136"/>
    </source>
</evidence>
<evidence type="ECO:0000256" key="7">
    <source>
        <dbReference type="RuleBase" id="RU361218"/>
    </source>
</evidence>
<comment type="similarity">
    <text evidence="2 7">Belongs to the tetraspanin (TM4SF) family.</text>
</comment>
<keyword evidence="3 7" id="KW-0812">Transmembrane</keyword>
<dbReference type="GO" id="GO:0005886">
    <property type="term" value="C:plasma membrane"/>
    <property type="evidence" value="ECO:0007669"/>
    <property type="project" value="TreeGrafter"/>
</dbReference>
<evidence type="ECO:0000313" key="9">
    <source>
        <dbReference type="Proteomes" id="UP001153714"/>
    </source>
</evidence>
<dbReference type="InterPro" id="IPR000301">
    <property type="entry name" value="Tetraspanin_animals"/>
</dbReference>
<feature type="transmembrane region" description="Helical" evidence="7">
    <location>
        <begin position="67"/>
        <end position="88"/>
    </location>
</feature>
<name>A0A9N9WGK6_9NEOP</name>
<keyword evidence="4 7" id="KW-1133">Transmembrane helix</keyword>
<dbReference type="CDD" id="cd03127">
    <property type="entry name" value="tetraspanin_LEL"/>
    <property type="match status" value="1"/>
</dbReference>
<evidence type="ECO:0000313" key="8">
    <source>
        <dbReference type="EMBL" id="CAG9792149.1"/>
    </source>
</evidence>
<proteinExistence type="inferred from homology"/>
<dbReference type="AlphaFoldDB" id="A0A9N9WGK6"/>
<dbReference type="SUPFAM" id="SSF48652">
    <property type="entry name" value="Tetraspanin"/>
    <property type="match status" value="1"/>
</dbReference>
<dbReference type="Proteomes" id="UP001153714">
    <property type="component" value="Chromosome 4"/>
</dbReference>
<feature type="transmembrane region" description="Helical" evidence="7">
    <location>
        <begin position="211"/>
        <end position="234"/>
    </location>
</feature>
<evidence type="ECO:0000256" key="4">
    <source>
        <dbReference type="ARBA" id="ARBA00022989"/>
    </source>
</evidence>
<dbReference type="EMBL" id="OU893335">
    <property type="protein sequence ID" value="CAG9792149.1"/>
    <property type="molecule type" value="Genomic_DNA"/>
</dbReference>
<dbReference type="PRINTS" id="PR00259">
    <property type="entry name" value="TMFOUR"/>
</dbReference>
<dbReference type="InterPro" id="IPR018499">
    <property type="entry name" value="Tetraspanin/Peripherin"/>
</dbReference>
<dbReference type="PANTHER" id="PTHR19282:SF555">
    <property type="entry name" value="TETRASPANIN-2A"/>
    <property type="match status" value="1"/>
</dbReference>
<feature type="transmembrane region" description="Helical" evidence="7">
    <location>
        <begin position="26"/>
        <end position="55"/>
    </location>
</feature>
<gene>
    <name evidence="8" type="ORF">DIATSA_LOCUS9707</name>
</gene>
<evidence type="ECO:0000256" key="3">
    <source>
        <dbReference type="ARBA" id="ARBA00022692"/>
    </source>
</evidence>
<keyword evidence="9" id="KW-1185">Reference proteome</keyword>
<evidence type="ECO:0000256" key="1">
    <source>
        <dbReference type="ARBA" id="ARBA00004141"/>
    </source>
</evidence>
<keyword evidence="5 7" id="KW-0472">Membrane</keyword>
<evidence type="ECO:0000256" key="2">
    <source>
        <dbReference type="ARBA" id="ARBA00006840"/>
    </source>
</evidence>
<sequence>MAGAGRGAGRGPAVGKLESQIYCIKYTLFCFNVVLWLFGLSIFALCLWICIEPVFSEWMTILELQKYYIGIYIILIASLVIMVVAFLGCGSALMENVFLLFAYIATQIGIFVFGLVGACVLLDFSTYNSSLQPLIKNSIYNLMNNPQHEGSRLILRMVQEGIGCCGADSPMDYLNLNKPLPAECRDSVTGNAYFHGCVDELTWYLEGKSGWLAGIVLASCMIAVINAVISLVLIHAVRKEEDEAIAYK</sequence>
<dbReference type="PIRSF" id="PIRSF002419">
    <property type="entry name" value="Tetraspanin"/>
    <property type="match status" value="1"/>
</dbReference>
<comment type="subcellular location">
    <subcellularLocation>
        <location evidence="1 7">Membrane</location>
        <topology evidence="1 7">Multi-pass membrane protein</topology>
    </subcellularLocation>
</comment>
<accession>A0A9N9WGK6</accession>
<reference evidence="8" key="2">
    <citation type="submission" date="2022-10" db="EMBL/GenBank/DDBJ databases">
        <authorList>
            <consortium name="ENA_rothamsted_submissions"/>
            <consortium name="culmorum"/>
            <person name="King R."/>
        </authorList>
    </citation>
    <scope>NUCLEOTIDE SEQUENCE</scope>
</reference>
<evidence type="ECO:0000256" key="6">
    <source>
        <dbReference type="PIRSR" id="PIRSR002419-1"/>
    </source>
</evidence>
<dbReference type="PANTHER" id="PTHR19282">
    <property type="entry name" value="TETRASPANIN"/>
    <property type="match status" value="1"/>
</dbReference>
<feature type="disulfide bond" evidence="6">
    <location>
        <begin position="165"/>
        <end position="184"/>
    </location>
</feature>
<feature type="transmembrane region" description="Helical" evidence="7">
    <location>
        <begin position="100"/>
        <end position="124"/>
    </location>
</feature>
<organism evidence="8 9">
    <name type="scientific">Diatraea saccharalis</name>
    <name type="common">sugarcane borer</name>
    <dbReference type="NCBI Taxonomy" id="40085"/>
    <lineage>
        <taxon>Eukaryota</taxon>
        <taxon>Metazoa</taxon>
        <taxon>Ecdysozoa</taxon>
        <taxon>Arthropoda</taxon>
        <taxon>Hexapoda</taxon>
        <taxon>Insecta</taxon>
        <taxon>Pterygota</taxon>
        <taxon>Neoptera</taxon>
        <taxon>Endopterygota</taxon>
        <taxon>Lepidoptera</taxon>
        <taxon>Glossata</taxon>
        <taxon>Ditrysia</taxon>
        <taxon>Pyraloidea</taxon>
        <taxon>Crambidae</taxon>
        <taxon>Crambinae</taxon>
        <taxon>Diatraea</taxon>
    </lineage>
</organism>
<protein>
    <recommendedName>
        <fullName evidence="7">Tetraspanin</fullName>
    </recommendedName>
</protein>